<dbReference type="GO" id="GO:0008781">
    <property type="term" value="F:N-acylneuraminate cytidylyltransferase activity"/>
    <property type="evidence" value="ECO:0007669"/>
    <property type="project" value="TreeGrafter"/>
</dbReference>
<dbReference type="InterPro" id="IPR050793">
    <property type="entry name" value="CMP-NeuNAc_synthase"/>
</dbReference>
<dbReference type="AlphaFoldDB" id="A0A0J8GVN8"/>
<dbReference type="STRING" id="1513271.XM47_12830"/>
<dbReference type="PANTHER" id="PTHR21485:SF6">
    <property type="entry name" value="N-ACYLNEURAMINATE CYTIDYLYLTRANSFERASE-RELATED"/>
    <property type="match status" value="1"/>
</dbReference>
<dbReference type="Pfam" id="PF02348">
    <property type="entry name" value="CTP_transf_3"/>
    <property type="match status" value="1"/>
</dbReference>
<dbReference type="RefSeq" id="WP_077066558.1">
    <property type="nucleotide sequence ID" value="NZ_KQ130494.1"/>
</dbReference>
<evidence type="ECO:0000313" key="1">
    <source>
        <dbReference type="EMBL" id="KMT64738.1"/>
    </source>
</evidence>
<dbReference type="CDD" id="cd02513">
    <property type="entry name" value="CMP-NeuAc_Synthase"/>
    <property type="match status" value="1"/>
</dbReference>
<name>A0A0J8GVN8_9ALTE</name>
<dbReference type="SUPFAM" id="SSF53448">
    <property type="entry name" value="Nucleotide-diphospho-sugar transferases"/>
    <property type="match status" value="1"/>
</dbReference>
<sequence>MIQKKILGVIPARAGSKRLPGKNVKELAGKPLIQWTIEAALGSGVLDDTIVSTDDADILELSKTLGCEAPFLRPVNLAGDESSSISVVLHALDYFEQQGVVYEYIMLLQPTSPLRTAKHISDSVSYLDQKNADAVISVCEMEHSPLWSNVLEDDCNMDSFLADEIKNKRSQDLPTHYRLNGALYLVNAKRLREEKSFLLSGNNFAFKMEQNCSVDIDEYLDFVIAETIIKKEEQNA</sequence>
<comment type="caution">
    <text evidence="1">The sequence shown here is derived from an EMBL/GenBank/DDBJ whole genome shotgun (WGS) entry which is preliminary data.</text>
</comment>
<proteinExistence type="predicted"/>
<dbReference type="Gene3D" id="3.90.550.10">
    <property type="entry name" value="Spore Coat Polysaccharide Biosynthesis Protein SpsA, Chain A"/>
    <property type="match status" value="1"/>
</dbReference>
<dbReference type="InterPro" id="IPR029044">
    <property type="entry name" value="Nucleotide-diphossugar_trans"/>
</dbReference>
<protein>
    <submittedName>
        <fullName evidence="1">CMP-N-acetlyneuraminic acid synthetase</fullName>
    </submittedName>
</protein>
<dbReference type="InterPro" id="IPR003329">
    <property type="entry name" value="Cytidylyl_trans"/>
</dbReference>
<accession>A0A0J8GVN8</accession>
<dbReference type="Proteomes" id="UP000037600">
    <property type="component" value="Unassembled WGS sequence"/>
</dbReference>
<reference evidence="1 2" key="1">
    <citation type="submission" date="2015-04" db="EMBL/GenBank/DDBJ databases">
        <title>Draft Genome Sequence of the Novel Agar-Digesting Marine Bacterium Q1.</title>
        <authorList>
            <person name="Li Y."/>
            <person name="Li D."/>
            <person name="Chen G."/>
            <person name="Du Z."/>
        </authorList>
    </citation>
    <scope>NUCLEOTIDE SEQUENCE [LARGE SCALE GENOMIC DNA]</scope>
    <source>
        <strain evidence="1 2">Q1</strain>
    </source>
</reference>
<dbReference type="EMBL" id="LAZL01000021">
    <property type="protein sequence ID" value="KMT64738.1"/>
    <property type="molecule type" value="Genomic_DNA"/>
</dbReference>
<dbReference type="PATRIC" id="fig|1513271.3.peg.2626"/>
<keyword evidence="2" id="KW-1185">Reference proteome</keyword>
<evidence type="ECO:0000313" key="2">
    <source>
        <dbReference type="Proteomes" id="UP000037600"/>
    </source>
</evidence>
<dbReference type="PANTHER" id="PTHR21485">
    <property type="entry name" value="HAD SUPERFAMILY MEMBERS CMAS AND KDSC"/>
    <property type="match status" value="1"/>
</dbReference>
<organism evidence="1 2">
    <name type="scientific">Catenovulum maritimum</name>
    <dbReference type="NCBI Taxonomy" id="1513271"/>
    <lineage>
        <taxon>Bacteria</taxon>
        <taxon>Pseudomonadati</taxon>
        <taxon>Pseudomonadota</taxon>
        <taxon>Gammaproteobacteria</taxon>
        <taxon>Alteromonadales</taxon>
        <taxon>Alteromonadaceae</taxon>
        <taxon>Catenovulum</taxon>
    </lineage>
</organism>
<gene>
    <name evidence="1" type="ORF">XM47_12830</name>
</gene>